<comment type="caution">
    <text evidence="1">The sequence shown here is derived from an EMBL/GenBank/DDBJ whole genome shotgun (WGS) entry which is preliminary data.</text>
</comment>
<proteinExistence type="predicted"/>
<dbReference type="EMBL" id="JAJSOW010000106">
    <property type="protein sequence ID" value="KAI9159686.1"/>
    <property type="molecule type" value="Genomic_DNA"/>
</dbReference>
<reference evidence="1" key="2">
    <citation type="submission" date="2023-02" db="EMBL/GenBank/DDBJ databases">
        <authorList>
            <person name="Swenson N.G."/>
            <person name="Wegrzyn J.L."/>
            <person name="Mcevoy S.L."/>
        </authorList>
    </citation>
    <scope>NUCLEOTIDE SEQUENCE</scope>
    <source>
        <strain evidence="1">91603</strain>
        <tissue evidence="1">Leaf</tissue>
    </source>
</reference>
<dbReference type="AlphaFoldDB" id="A0AAD5NHS0"/>
<evidence type="ECO:0000313" key="2">
    <source>
        <dbReference type="Proteomes" id="UP001064489"/>
    </source>
</evidence>
<protein>
    <submittedName>
        <fullName evidence="1">Uncharacterized protein</fullName>
    </submittedName>
</protein>
<reference evidence="1" key="1">
    <citation type="journal article" date="2022" name="Plant J.">
        <title>Strategies of tolerance reflected in two North American maple genomes.</title>
        <authorList>
            <person name="McEvoy S.L."/>
            <person name="Sezen U.U."/>
            <person name="Trouern-Trend A."/>
            <person name="McMahon S.M."/>
            <person name="Schaberg P.G."/>
            <person name="Yang J."/>
            <person name="Wegrzyn J.L."/>
            <person name="Swenson N.G."/>
        </authorList>
    </citation>
    <scope>NUCLEOTIDE SEQUENCE</scope>
    <source>
        <strain evidence="1">91603</strain>
    </source>
</reference>
<name>A0AAD5NHS0_ACENE</name>
<keyword evidence="2" id="KW-1185">Reference proteome</keyword>
<sequence>MPRKVAMAIPKMPARIVGTTREPQPLAVAMVHAVVGPPMLAFDARSNSFKSSNLNYSKQENTRCCVDDIPYAPTSTHHSEKYLLRKITSRETFIRTCCTDIIA</sequence>
<evidence type="ECO:0000313" key="1">
    <source>
        <dbReference type="EMBL" id="KAI9159686.1"/>
    </source>
</evidence>
<gene>
    <name evidence="1" type="ORF">LWI28_000931</name>
</gene>
<accession>A0AAD5NHS0</accession>
<dbReference type="Proteomes" id="UP001064489">
    <property type="component" value="Chromosome 2"/>
</dbReference>
<organism evidence="1 2">
    <name type="scientific">Acer negundo</name>
    <name type="common">Box elder</name>
    <dbReference type="NCBI Taxonomy" id="4023"/>
    <lineage>
        <taxon>Eukaryota</taxon>
        <taxon>Viridiplantae</taxon>
        <taxon>Streptophyta</taxon>
        <taxon>Embryophyta</taxon>
        <taxon>Tracheophyta</taxon>
        <taxon>Spermatophyta</taxon>
        <taxon>Magnoliopsida</taxon>
        <taxon>eudicotyledons</taxon>
        <taxon>Gunneridae</taxon>
        <taxon>Pentapetalae</taxon>
        <taxon>rosids</taxon>
        <taxon>malvids</taxon>
        <taxon>Sapindales</taxon>
        <taxon>Sapindaceae</taxon>
        <taxon>Hippocastanoideae</taxon>
        <taxon>Acereae</taxon>
        <taxon>Acer</taxon>
    </lineage>
</organism>